<dbReference type="RefSeq" id="WP_141632056.1">
    <property type="nucleotide sequence ID" value="NZ_VIGB01000003.1"/>
</dbReference>
<evidence type="ECO:0000313" key="2">
    <source>
        <dbReference type="EMBL" id="TQF01324.1"/>
    </source>
</evidence>
<dbReference type="Proteomes" id="UP000319103">
    <property type="component" value="Unassembled WGS sequence"/>
</dbReference>
<dbReference type="InterPro" id="IPR046675">
    <property type="entry name" value="DUF6545"/>
</dbReference>
<dbReference type="EMBL" id="VIGB01000003">
    <property type="protein sequence ID" value="TQF01324.1"/>
    <property type="molecule type" value="Genomic_DNA"/>
</dbReference>
<accession>A0A540VYY8</accession>
<organism evidence="2 3">
    <name type="scientific">Kitasatospora acidiphila</name>
    <dbReference type="NCBI Taxonomy" id="2567942"/>
    <lineage>
        <taxon>Bacteria</taxon>
        <taxon>Bacillati</taxon>
        <taxon>Actinomycetota</taxon>
        <taxon>Actinomycetes</taxon>
        <taxon>Kitasatosporales</taxon>
        <taxon>Streptomycetaceae</taxon>
        <taxon>Kitasatospora</taxon>
    </lineage>
</organism>
<comment type="caution">
    <text evidence="2">The sequence shown here is derived from an EMBL/GenBank/DDBJ whole genome shotgun (WGS) entry which is preliminary data.</text>
</comment>
<protein>
    <recommendedName>
        <fullName evidence="1">DUF6545 domain-containing protein</fullName>
    </recommendedName>
</protein>
<dbReference type="Pfam" id="PF20182">
    <property type="entry name" value="DUF6545"/>
    <property type="match status" value="1"/>
</dbReference>
<gene>
    <name evidence="2" type="ORF">E6W39_02560</name>
</gene>
<reference evidence="2 3" key="1">
    <citation type="submission" date="2019-06" db="EMBL/GenBank/DDBJ databases">
        <title>Description of Kitasatospora acidophila sp. nov. isolated from pine grove soil, and reclassification of Streptomyces novaecaesareae to Kitasatospora novaeceasareae comb. nov.</title>
        <authorList>
            <person name="Kim M.J."/>
        </authorList>
    </citation>
    <scope>NUCLEOTIDE SEQUENCE [LARGE SCALE GENOMIC DNA]</scope>
    <source>
        <strain evidence="2 3">MMS16-CNU292</strain>
    </source>
</reference>
<dbReference type="InterPro" id="IPR011856">
    <property type="entry name" value="tRNA_endonuc-like_dom_sf"/>
</dbReference>
<proteinExistence type="predicted"/>
<feature type="domain" description="DUF6545" evidence="1">
    <location>
        <begin position="324"/>
        <end position="454"/>
    </location>
</feature>
<dbReference type="Gene3D" id="3.40.1350.10">
    <property type="match status" value="1"/>
</dbReference>
<dbReference type="GO" id="GO:0003676">
    <property type="term" value="F:nucleic acid binding"/>
    <property type="evidence" value="ECO:0007669"/>
    <property type="project" value="InterPro"/>
</dbReference>
<evidence type="ECO:0000259" key="1">
    <source>
        <dbReference type="Pfam" id="PF20182"/>
    </source>
</evidence>
<name>A0A540VYY8_9ACTN</name>
<dbReference type="AlphaFoldDB" id="A0A540VYY8"/>
<evidence type="ECO:0000313" key="3">
    <source>
        <dbReference type="Proteomes" id="UP000319103"/>
    </source>
</evidence>
<dbReference type="OrthoDB" id="9798761at2"/>
<sequence length="479" mass="52047">MLPDQSHVPAPSRRRHWAHLRFGAAVGRAGSFIRNTTCSFPIGRPVLIAERIRVTDLKLFRTGANGSDIELHGSTVALEVELQRRVEASMEAMLGIRFVASEYPTGPWHRGRIGSLGLDENGTPVILEYKKGSDHGVVTQAVSYLSWLKSSRHEFQALVREKLGAEAAESIDWRNNPRVVCIAADFFRHDRTAIHLMGQRIDLVRYRVFEGGLLSLLLVESAPGTAASAIERAGGSPAEASNSAETVLAEPPAPLRALYEELCEALTRSGDVEVEAKFAIHPIPAGVDSVLNALLALVPLLLISVGSTRPTYPKARATVRYHHFLIRLHPLWEHLSEAAPQIRYGRAQHSLRDVLDPRGVRDRLYRRTIEIRDAILILNGDAPISVRLAAADFVDDAGLTGPTATTAAEACWLRAVREAHTAGVARAGSPEAPAQAGADLATEADLLLKLSDAYFSDLATEFAQAHLERLNIAVSGATS</sequence>
<keyword evidence="3" id="KW-1185">Reference proteome</keyword>